<dbReference type="Pfam" id="PF13723">
    <property type="entry name" value="Ketoacyl-synt_2"/>
    <property type="match status" value="1"/>
</dbReference>
<dbReference type="InterPro" id="IPR014030">
    <property type="entry name" value="Ketoacyl_synth_N"/>
</dbReference>
<sequence>MFCVCDFAIMKFDIVKFGACGDIAGVDLSQISPLNRRKLSNTAKFIYSSILDFGQFDMPIVFASNFGEINRCIDLLSELSGSSLVSPNSFSASVLNAPVASIGILRQIHSPIYAISSSAPVEDAMICAISKLNEFQQICVIAYEEDALSEFKQCVAFIIKNGDSCELCFEEFDKNAQIQKENPKSTEVFVKNYPNNFSFTGDKLIYKWSFGQ</sequence>
<protein>
    <submittedName>
        <fullName evidence="2">Putative beta-ketoacyl synthase</fullName>
    </submittedName>
</protein>
<evidence type="ECO:0000313" key="3">
    <source>
        <dbReference type="Proteomes" id="UP000028486"/>
    </source>
</evidence>
<keyword evidence="3" id="KW-1185">Reference proteome</keyword>
<organism evidence="2 3">
    <name type="scientific">Campylobacter iguaniorum</name>
    <dbReference type="NCBI Taxonomy" id="1244531"/>
    <lineage>
        <taxon>Bacteria</taxon>
        <taxon>Pseudomonadati</taxon>
        <taxon>Campylobacterota</taxon>
        <taxon>Epsilonproteobacteria</taxon>
        <taxon>Campylobacterales</taxon>
        <taxon>Campylobacteraceae</taxon>
        <taxon>Campylobacter</taxon>
    </lineage>
</organism>
<dbReference type="Proteomes" id="UP000028486">
    <property type="component" value="Chromosome"/>
</dbReference>
<name>A0A076FC21_9BACT</name>
<evidence type="ECO:0000313" key="2">
    <source>
        <dbReference type="EMBL" id="AII15496.1"/>
    </source>
</evidence>
<dbReference type="EMBL" id="CP009043">
    <property type="protein sequence ID" value="AII15496.1"/>
    <property type="molecule type" value="Genomic_DNA"/>
</dbReference>
<dbReference type="HOGENOM" id="CLU_1297892_0_0_7"/>
<proteinExistence type="predicted"/>
<dbReference type="eggNOG" id="COG0304">
    <property type="taxonomic scope" value="Bacteria"/>
</dbReference>
<reference evidence="3" key="1">
    <citation type="journal article" date="2014" name="Genome Announc.">
        <title>Complete Genome Sequence of Campylobacter iguaniorum Strain 1485ET, Isolated from a Bearded Dragon (Pogona vitticeps).</title>
        <authorList>
            <person name="Gilbert M.J."/>
            <person name="Miller W.G."/>
            <person name="Yee E."/>
            <person name="Kik M."/>
            <person name="Wagenaar J.A."/>
            <person name="Duim B."/>
        </authorList>
    </citation>
    <scope>NUCLEOTIDE SEQUENCE [LARGE SCALE GENOMIC DNA]</scope>
    <source>
        <strain evidence="3">1485E</strain>
    </source>
</reference>
<gene>
    <name evidence="2" type="ORF">CIG1485E_1687</name>
</gene>
<evidence type="ECO:0000259" key="1">
    <source>
        <dbReference type="Pfam" id="PF13723"/>
    </source>
</evidence>
<accession>A0A076FC21</accession>
<dbReference type="AlphaFoldDB" id="A0A076FC21"/>
<feature type="domain" description="Beta-ketoacyl synthase-like N-terminal" evidence="1">
    <location>
        <begin position="24"/>
        <end position="170"/>
    </location>
</feature>
<dbReference type="KEGG" id="caj:CIG1485E_1687"/>